<evidence type="ECO:0000259" key="11">
    <source>
        <dbReference type="PROSITE" id="PS51007"/>
    </source>
</evidence>
<evidence type="ECO:0000313" key="12">
    <source>
        <dbReference type="EMBL" id="KTC75323.1"/>
    </source>
</evidence>
<feature type="domain" description="Cytochrome c" evidence="11">
    <location>
        <begin position="111"/>
        <end position="202"/>
    </location>
</feature>
<dbReference type="PROSITE" id="PS51007">
    <property type="entry name" value="CYTC"/>
    <property type="match status" value="2"/>
</dbReference>
<dbReference type="GO" id="GO:0020037">
    <property type="term" value="F:heme binding"/>
    <property type="evidence" value="ECO:0007669"/>
    <property type="project" value="InterPro"/>
</dbReference>
<comment type="subcellular location">
    <subcellularLocation>
        <location evidence="1">Periplasm</location>
    </subcellularLocation>
</comment>
<keyword evidence="6" id="KW-0249">Electron transport</keyword>
<feature type="binding site" description="covalent" evidence="8">
    <location>
        <position position="132"/>
    </location>
    <ligand>
        <name>heme c</name>
        <dbReference type="ChEBI" id="CHEBI:61717"/>
        <label>2</label>
    </ligand>
</feature>
<feature type="domain" description="Cytochrome c" evidence="11">
    <location>
        <begin position="4"/>
        <end position="102"/>
    </location>
</feature>
<keyword evidence="7 9" id="KW-0408">Iron</keyword>
<reference evidence="13 15" key="2">
    <citation type="submission" date="2018-06" db="EMBL/GenBank/DDBJ databases">
        <authorList>
            <consortium name="Pathogen Informatics"/>
            <person name="Doyle S."/>
        </authorList>
    </citation>
    <scope>NUCLEOTIDE SEQUENCE [LARGE SCALE GENOMIC DNA]</scope>
    <source>
        <strain evidence="13 15">NCTC12437</strain>
    </source>
</reference>
<dbReference type="Proteomes" id="UP000054735">
    <property type="component" value="Unassembled WGS sequence"/>
</dbReference>
<dbReference type="GO" id="GO:0005506">
    <property type="term" value="F:iron ion binding"/>
    <property type="evidence" value="ECO:0007669"/>
    <property type="project" value="InterPro"/>
</dbReference>
<keyword evidence="5" id="KW-0574">Periplasm</keyword>
<evidence type="ECO:0000256" key="4">
    <source>
        <dbReference type="ARBA" id="ARBA00022723"/>
    </source>
</evidence>
<keyword evidence="10" id="KW-0732">Signal</keyword>
<dbReference type="Proteomes" id="UP000255066">
    <property type="component" value="Unassembled WGS sequence"/>
</dbReference>
<keyword evidence="4 9" id="KW-0479">Metal-binding</keyword>
<organism evidence="13 15">
    <name type="scientific">Legionella birminghamensis</name>
    <dbReference type="NCBI Taxonomy" id="28083"/>
    <lineage>
        <taxon>Bacteria</taxon>
        <taxon>Pseudomonadati</taxon>
        <taxon>Pseudomonadota</taxon>
        <taxon>Gammaproteobacteria</taxon>
        <taxon>Legionellales</taxon>
        <taxon>Legionellaceae</taxon>
        <taxon>Legionella</taxon>
    </lineage>
</organism>
<dbReference type="AlphaFoldDB" id="A0A378IF09"/>
<dbReference type="InterPro" id="IPR024167">
    <property type="entry name" value="Cytochrome_c4-like"/>
</dbReference>
<reference evidence="12 14" key="1">
    <citation type="submission" date="2015-11" db="EMBL/GenBank/DDBJ databases">
        <title>Genomic analysis of 38 Legionella species identifies large and diverse effector repertoires.</title>
        <authorList>
            <person name="Burstein D."/>
            <person name="Amaro F."/>
            <person name="Zusman T."/>
            <person name="Lifshitz Z."/>
            <person name="Cohen O."/>
            <person name="Gilbert J.A."/>
            <person name="Pupko T."/>
            <person name="Shuman H.A."/>
            <person name="Segal G."/>
        </authorList>
    </citation>
    <scope>NUCLEOTIDE SEQUENCE [LARGE SCALE GENOMIC DNA]</scope>
    <source>
        <strain evidence="12 14">CDC#1407-AL-14</strain>
    </source>
</reference>
<dbReference type="STRING" id="28083.Lbir_0468"/>
<sequence>MKKIVIAATLLIFSTGFAATEPQPAASRPEKISLCSACHGENGSSNNPLWPNVGGQYANYLLKQLQDYKAGKTRADASMTGIAASLTEPEMEMLANYYSKQPIVPGKTPKRYVKRGEELYRGGDFDKHITACIACHGPKGTGNGQAGFPVLSGQHAPYTIAQLKAFKDKKRSNDLNHIMQDISRRMSDEDMEAVAYYIQGLH</sequence>
<dbReference type="PANTHER" id="PTHR33751:SF9">
    <property type="entry name" value="CYTOCHROME C4"/>
    <property type="match status" value="1"/>
</dbReference>
<name>A0A378IF09_9GAMM</name>
<evidence type="ECO:0000256" key="10">
    <source>
        <dbReference type="SAM" id="SignalP"/>
    </source>
</evidence>
<gene>
    <name evidence="13" type="primary">cc4</name>
    <name evidence="12" type="synonym">cyc4</name>
    <name evidence="12" type="ORF">Lbir_0468</name>
    <name evidence="13" type="ORF">NCTC12437_02910</name>
</gene>
<dbReference type="EMBL" id="LNXT01000005">
    <property type="protein sequence ID" value="KTC75323.1"/>
    <property type="molecule type" value="Genomic_DNA"/>
</dbReference>
<dbReference type="SUPFAM" id="SSF46626">
    <property type="entry name" value="Cytochrome c"/>
    <property type="match status" value="2"/>
</dbReference>
<evidence type="ECO:0000256" key="8">
    <source>
        <dbReference type="PIRSR" id="PIRSR000005-1"/>
    </source>
</evidence>
<keyword evidence="3 8" id="KW-0349">Heme</keyword>
<proteinExistence type="predicted"/>
<feature type="binding site" description="covalent" evidence="8">
    <location>
        <position position="135"/>
    </location>
    <ligand>
        <name>heme c</name>
        <dbReference type="ChEBI" id="CHEBI:61717"/>
        <label>2</label>
    </ligand>
</feature>
<keyword evidence="2" id="KW-0813">Transport</keyword>
<evidence type="ECO:0000313" key="14">
    <source>
        <dbReference type="Proteomes" id="UP000054735"/>
    </source>
</evidence>
<dbReference type="Pfam" id="PF00034">
    <property type="entry name" value="Cytochrom_C"/>
    <property type="match status" value="2"/>
</dbReference>
<feature type="binding site" description="axial binding residue" evidence="9">
    <location>
        <position position="179"/>
    </location>
    <ligand>
        <name>heme c</name>
        <dbReference type="ChEBI" id="CHEBI:61717"/>
        <label>2</label>
    </ligand>
    <ligandPart>
        <name>Fe</name>
        <dbReference type="ChEBI" id="CHEBI:18248"/>
    </ligandPart>
</feature>
<evidence type="ECO:0000256" key="3">
    <source>
        <dbReference type="ARBA" id="ARBA00022617"/>
    </source>
</evidence>
<dbReference type="GO" id="GO:0009055">
    <property type="term" value="F:electron transfer activity"/>
    <property type="evidence" value="ECO:0007669"/>
    <property type="project" value="InterPro"/>
</dbReference>
<feature type="chain" id="PRO_5016714975" evidence="10">
    <location>
        <begin position="19"/>
        <end position="202"/>
    </location>
</feature>
<dbReference type="PANTHER" id="PTHR33751">
    <property type="entry name" value="CBB3-TYPE CYTOCHROME C OXIDASE SUBUNIT FIXP"/>
    <property type="match status" value="1"/>
</dbReference>
<evidence type="ECO:0000256" key="9">
    <source>
        <dbReference type="PIRSR" id="PIRSR000005-2"/>
    </source>
</evidence>
<dbReference type="Gene3D" id="1.10.760.10">
    <property type="entry name" value="Cytochrome c-like domain"/>
    <property type="match status" value="2"/>
</dbReference>
<dbReference type="InterPro" id="IPR050597">
    <property type="entry name" value="Cytochrome_c_Oxidase_Subunit"/>
</dbReference>
<feature type="binding site" description="covalent" evidence="8">
    <location>
        <position position="38"/>
    </location>
    <ligand>
        <name>heme c</name>
        <dbReference type="ChEBI" id="CHEBI:61717"/>
        <label>1</label>
    </ligand>
</feature>
<feature type="binding site" description="covalent" evidence="8">
    <location>
        <position position="35"/>
    </location>
    <ligand>
        <name>heme c</name>
        <dbReference type="ChEBI" id="CHEBI:61717"/>
        <label>1</label>
    </ligand>
</feature>
<feature type="binding site" description="axial binding residue" evidence="9">
    <location>
        <position position="39"/>
    </location>
    <ligand>
        <name>heme c</name>
        <dbReference type="ChEBI" id="CHEBI:61717"/>
        <label>1</label>
    </ligand>
    <ligandPart>
        <name>Fe</name>
        <dbReference type="ChEBI" id="CHEBI:18248"/>
    </ligandPart>
</feature>
<feature type="binding site" description="axial binding residue" evidence="9">
    <location>
        <position position="136"/>
    </location>
    <ligand>
        <name>heme c</name>
        <dbReference type="ChEBI" id="CHEBI:61717"/>
        <label>2</label>
    </ligand>
    <ligandPart>
        <name>Fe</name>
        <dbReference type="ChEBI" id="CHEBI:18248"/>
    </ligandPart>
</feature>
<dbReference type="OrthoDB" id="9773456at2"/>
<keyword evidence="14" id="KW-1185">Reference proteome</keyword>
<evidence type="ECO:0000313" key="15">
    <source>
        <dbReference type="Proteomes" id="UP000255066"/>
    </source>
</evidence>
<dbReference type="GO" id="GO:0042597">
    <property type="term" value="C:periplasmic space"/>
    <property type="evidence" value="ECO:0007669"/>
    <property type="project" value="UniProtKB-SubCell"/>
</dbReference>
<comment type="PTM">
    <text evidence="8">Binds 2 heme c groups covalently per subunit.</text>
</comment>
<evidence type="ECO:0000256" key="5">
    <source>
        <dbReference type="ARBA" id="ARBA00022764"/>
    </source>
</evidence>
<evidence type="ECO:0000256" key="1">
    <source>
        <dbReference type="ARBA" id="ARBA00004418"/>
    </source>
</evidence>
<evidence type="ECO:0000256" key="7">
    <source>
        <dbReference type="ARBA" id="ARBA00023004"/>
    </source>
</evidence>
<protein>
    <submittedName>
        <fullName evidence="13">Cytochrome c4</fullName>
    </submittedName>
</protein>
<dbReference type="PIRSF" id="PIRSF000005">
    <property type="entry name" value="Cytochrome_c4"/>
    <property type="match status" value="1"/>
</dbReference>
<dbReference type="RefSeq" id="WP_058522586.1">
    <property type="nucleotide sequence ID" value="NZ_CAAAHV010000016.1"/>
</dbReference>
<feature type="signal peptide" evidence="10">
    <location>
        <begin position="1"/>
        <end position="18"/>
    </location>
</feature>
<evidence type="ECO:0000313" key="13">
    <source>
        <dbReference type="EMBL" id="STX33091.1"/>
    </source>
</evidence>
<dbReference type="EMBL" id="UGNW01000001">
    <property type="protein sequence ID" value="STX33091.1"/>
    <property type="molecule type" value="Genomic_DNA"/>
</dbReference>
<feature type="binding site" description="axial binding residue" evidence="9">
    <location>
        <position position="79"/>
    </location>
    <ligand>
        <name>heme c</name>
        <dbReference type="ChEBI" id="CHEBI:61717"/>
        <label>1</label>
    </ligand>
    <ligandPart>
        <name>Fe</name>
        <dbReference type="ChEBI" id="CHEBI:18248"/>
    </ligandPart>
</feature>
<evidence type="ECO:0000256" key="2">
    <source>
        <dbReference type="ARBA" id="ARBA00022448"/>
    </source>
</evidence>
<evidence type="ECO:0000256" key="6">
    <source>
        <dbReference type="ARBA" id="ARBA00022982"/>
    </source>
</evidence>
<dbReference type="InterPro" id="IPR036909">
    <property type="entry name" value="Cyt_c-like_dom_sf"/>
</dbReference>
<accession>A0A378IF09</accession>
<dbReference type="InterPro" id="IPR009056">
    <property type="entry name" value="Cyt_c-like_dom"/>
</dbReference>